<feature type="transmembrane region" description="Helical" evidence="2">
    <location>
        <begin position="309"/>
        <end position="327"/>
    </location>
</feature>
<protein>
    <submittedName>
        <fullName evidence="3">DUF2339 domain-containing protein</fullName>
    </submittedName>
</protein>
<evidence type="ECO:0000313" key="4">
    <source>
        <dbReference type="Proteomes" id="UP000428803"/>
    </source>
</evidence>
<dbReference type="KEGG" id="slaa:EUU25_11070"/>
<evidence type="ECO:0000256" key="2">
    <source>
        <dbReference type="SAM" id="Phobius"/>
    </source>
</evidence>
<proteinExistence type="predicted"/>
<dbReference type="Proteomes" id="UP000428803">
    <property type="component" value="Chromosome"/>
</dbReference>
<keyword evidence="2" id="KW-1133">Transmembrane helix</keyword>
<feature type="transmembrane region" description="Helical" evidence="2">
    <location>
        <begin position="650"/>
        <end position="672"/>
    </location>
</feature>
<feature type="transmembrane region" description="Helical" evidence="2">
    <location>
        <begin position="501"/>
        <end position="518"/>
    </location>
</feature>
<dbReference type="OrthoDB" id="5422830at2"/>
<feature type="transmembrane region" description="Helical" evidence="2">
    <location>
        <begin position="549"/>
        <end position="576"/>
    </location>
</feature>
<feature type="transmembrane region" description="Helical" evidence="2">
    <location>
        <begin position="596"/>
        <end position="613"/>
    </location>
</feature>
<feature type="transmembrane region" description="Helical" evidence="2">
    <location>
        <begin position="818"/>
        <end position="836"/>
    </location>
</feature>
<dbReference type="PANTHER" id="PTHR38434:SF1">
    <property type="entry name" value="BLL2549 PROTEIN"/>
    <property type="match status" value="1"/>
</dbReference>
<feature type="transmembrane region" description="Helical" evidence="2">
    <location>
        <begin position="620"/>
        <end position="638"/>
    </location>
</feature>
<feature type="compositionally biased region" description="Low complexity" evidence="1">
    <location>
        <begin position="73"/>
        <end position="83"/>
    </location>
</feature>
<dbReference type="PANTHER" id="PTHR38434">
    <property type="entry name" value="BLL2549 PROTEIN"/>
    <property type="match status" value="1"/>
</dbReference>
<name>A0A6I6LFD3_9SPHN</name>
<feature type="transmembrane region" description="Helical" evidence="2">
    <location>
        <begin position="412"/>
        <end position="429"/>
    </location>
</feature>
<feature type="transmembrane region" description="Helical" evidence="2">
    <location>
        <begin position="842"/>
        <end position="860"/>
    </location>
</feature>
<keyword evidence="4" id="KW-1185">Reference proteome</keyword>
<feature type="transmembrane region" description="Helical" evidence="2">
    <location>
        <begin position="469"/>
        <end position="489"/>
    </location>
</feature>
<keyword evidence="2" id="KW-0812">Transmembrane</keyword>
<dbReference type="AlphaFoldDB" id="A0A6I6LFD3"/>
<feature type="transmembrane region" description="Helical" evidence="2">
    <location>
        <begin position="524"/>
        <end position="542"/>
    </location>
</feature>
<feature type="transmembrane region" description="Helical" evidence="2">
    <location>
        <begin position="153"/>
        <end position="170"/>
    </location>
</feature>
<feature type="transmembrane region" description="Helical" evidence="2">
    <location>
        <begin position="684"/>
        <end position="702"/>
    </location>
</feature>
<dbReference type="PIRSF" id="PIRSF035905">
    <property type="entry name" value="UCP035905_mp"/>
    <property type="match status" value="1"/>
</dbReference>
<keyword evidence="2" id="KW-0472">Membrane</keyword>
<feature type="transmembrane region" description="Helical" evidence="2">
    <location>
        <begin position="722"/>
        <end position="741"/>
    </location>
</feature>
<feature type="transmembrane region" description="Helical" evidence="2">
    <location>
        <begin position="207"/>
        <end position="228"/>
    </location>
</feature>
<evidence type="ECO:0000313" key="3">
    <source>
        <dbReference type="EMBL" id="QGY81112.1"/>
    </source>
</evidence>
<evidence type="ECO:0000256" key="1">
    <source>
        <dbReference type="SAM" id="MobiDB-lite"/>
    </source>
</evidence>
<dbReference type="InterPro" id="IPR014600">
    <property type="entry name" value="UCP035905_mem"/>
</dbReference>
<feature type="transmembrane region" description="Helical" evidence="2">
    <location>
        <begin position="788"/>
        <end position="806"/>
    </location>
</feature>
<feature type="transmembrane region" description="Helical" evidence="2">
    <location>
        <begin position="441"/>
        <end position="463"/>
    </location>
</feature>
<feature type="transmembrane region" description="Helical" evidence="2">
    <location>
        <begin position="339"/>
        <end position="358"/>
    </location>
</feature>
<organism evidence="3 4">
    <name type="scientific">Sphingorhabdus lacus</name>
    <dbReference type="NCBI Taxonomy" id="392610"/>
    <lineage>
        <taxon>Bacteria</taxon>
        <taxon>Pseudomonadati</taxon>
        <taxon>Pseudomonadota</taxon>
        <taxon>Alphaproteobacteria</taxon>
        <taxon>Sphingomonadales</taxon>
        <taxon>Sphingomonadaceae</taxon>
        <taxon>Sphingorhabdus</taxon>
    </lineage>
</organism>
<accession>A0A6I6LFD3</accession>
<dbReference type="Pfam" id="PF10101">
    <property type="entry name" value="DUF2339"/>
    <property type="match status" value="1"/>
</dbReference>
<feature type="transmembrane region" description="Helical" evidence="2">
    <location>
        <begin position="285"/>
        <end position="303"/>
    </location>
</feature>
<feature type="region of interest" description="Disordered" evidence="1">
    <location>
        <begin position="73"/>
        <end position="104"/>
    </location>
</feature>
<feature type="transmembrane region" description="Helical" evidence="2">
    <location>
        <begin position="120"/>
        <end position="141"/>
    </location>
</feature>
<reference evidence="4" key="1">
    <citation type="submission" date="2019-01" db="EMBL/GenBank/DDBJ databases">
        <title>Sphingorhabdus lacus sp.nov., isolated from an oligotrophic freshwater lake.</title>
        <authorList>
            <person name="Park M."/>
        </authorList>
    </citation>
    <scope>NUCLEOTIDE SEQUENCE [LARGE SCALE GENOMIC DNA]</scope>
    <source>
        <strain evidence="4">IMCC1753</strain>
    </source>
</reference>
<dbReference type="RefSeq" id="WP_158900987.1">
    <property type="nucleotide sequence ID" value="NZ_CP035733.1"/>
</dbReference>
<feature type="compositionally biased region" description="Pro residues" evidence="1">
    <location>
        <begin position="84"/>
        <end position="95"/>
    </location>
</feature>
<gene>
    <name evidence="3" type="ORF">EUU25_11070</name>
</gene>
<sequence>MTIALLFLGLFGLGFILHLTRADMRFLHRRITELEERIALLSVAPSPDQGSDLVAAPTRVAAKARRTAVVTSVPVTPKPAASVSPPPPLPPPVPSDPEEDEPQPSRFADISFESLIGGKLPIWVGGISLVFAGFFLVRYTIEAGLFGPGARSVTATIFALAMIAMSELGGRLPKVGASFTADPRIAQSLAGAAVATLYGTLYMAAEIYGLLGVGTAFALVVVTTIIAFTLSMRHGPPTALMGLVGGFAAPWVAGLGASNLPTLLLYLAVFMAALFGLAVWRRWLWLLVLASGGGLAWSFAMLATANGDLGLLGGFIAVTGGGAILAAKRFDDGNGPWAYLARYAPMALALVQLIMLMPKMDFSVLSWIFYFAVSALAILLAWRDKLLFPLVALALVLAIGPLSLAWDEAGASSSNIAMTLAVAALFGIAGHVRGRSSDEMALGWIMVGLFAPLLCWFTAFLSHSSDSDYVWAGLALLCAAPAVWTAWEWHAKPRNSAVQPWATGAAALMLWVAAILSIDSDWSASYSAVVALGVAAWARITGGKWEERLLWIPLGMAMLLACGYSYRFFGAIGASLSGEGAVLKYLPAVGAGLRETLLPSLLIAAVAWTPVFAAGRRTRALALALGGAGVAAVIWLLAKQVAAIVSPSDFIRLGFAERAVFTQMIFAAGWLSLRQHARQPDWPYVRMAGLFLVGLGLFRVIWFDLALHNPALDPQAVGPVPVANLLTGHFALVAMWLWLIAREGSEHLRVPVQCSSLAMMVITTLGSIRQAVQGSLVSGAGIETGENYLYSAGLLALSIVWLFLGISRASKLLRIAGLVLLTVVTLKVFLVDAAALTGVLRILSFLGLGIALIGIGWAYGRVMGLSVPGTEAAEAPERR</sequence>
<dbReference type="EMBL" id="CP035733">
    <property type="protein sequence ID" value="QGY81112.1"/>
    <property type="molecule type" value="Genomic_DNA"/>
</dbReference>
<feature type="transmembrane region" description="Helical" evidence="2">
    <location>
        <begin position="364"/>
        <end position="382"/>
    </location>
</feature>
<feature type="transmembrane region" description="Helical" evidence="2">
    <location>
        <begin position="387"/>
        <end position="406"/>
    </location>
</feature>
<dbReference type="InterPro" id="IPR019286">
    <property type="entry name" value="DUF2339_TM"/>
</dbReference>